<dbReference type="InterPro" id="IPR013785">
    <property type="entry name" value="Aldolase_TIM"/>
</dbReference>
<evidence type="ECO:0000313" key="16">
    <source>
        <dbReference type="EMBL" id="ANS74053.1"/>
    </source>
</evidence>
<dbReference type="CDD" id="cd00950">
    <property type="entry name" value="DHDPS"/>
    <property type="match status" value="1"/>
</dbReference>
<evidence type="ECO:0000256" key="11">
    <source>
        <dbReference type="ARBA" id="ARBA00047836"/>
    </source>
</evidence>
<evidence type="ECO:0000313" key="17">
    <source>
        <dbReference type="Proteomes" id="UP000092573"/>
    </source>
</evidence>
<dbReference type="InterPro" id="IPR002220">
    <property type="entry name" value="DapA-like"/>
</dbReference>
<gene>
    <name evidence="12" type="primary">dapA</name>
    <name evidence="16" type="ORF">AWM70_05255</name>
</gene>
<keyword evidence="10 12" id="KW-0704">Schiff base</keyword>
<evidence type="ECO:0000256" key="9">
    <source>
        <dbReference type="ARBA" id="ARBA00023239"/>
    </source>
</evidence>
<dbReference type="Gene3D" id="3.20.20.70">
    <property type="entry name" value="Aldolase class I"/>
    <property type="match status" value="1"/>
</dbReference>
<evidence type="ECO:0000256" key="6">
    <source>
        <dbReference type="ARBA" id="ARBA00022605"/>
    </source>
</evidence>
<dbReference type="HAMAP" id="MF_00418">
    <property type="entry name" value="DapA"/>
    <property type="match status" value="1"/>
</dbReference>
<evidence type="ECO:0000256" key="15">
    <source>
        <dbReference type="PIRSR" id="PIRSR001365-2"/>
    </source>
</evidence>
<dbReference type="PROSITE" id="PS00666">
    <property type="entry name" value="DHDPS_2"/>
    <property type="match status" value="1"/>
</dbReference>
<evidence type="ECO:0000256" key="3">
    <source>
        <dbReference type="ARBA" id="ARBA00007592"/>
    </source>
</evidence>
<feature type="binding site" evidence="12 15">
    <location>
        <position position="204"/>
    </location>
    <ligand>
        <name>pyruvate</name>
        <dbReference type="ChEBI" id="CHEBI:15361"/>
    </ligand>
</feature>
<dbReference type="Pfam" id="PF00701">
    <property type="entry name" value="DHDPS"/>
    <property type="match status" value="1"/>
</dbReference>
<feature type="binding site" evidence="12 15">
    <location>
        <position position="47"/>
    </location>
    <ligand>
        <name>pyruvate</name>
        <dbReference type="ChEBI" id="CHEBI:15361"/>
    </ligand>
</feature>
<organism evidence="16 17">
    <name type="scientific">Paenibacillus yonginensis</name>
    <dbReference type="NCBI Taxonomy" id="1462996"/>
    <lineage>
        <taxon>Bacteria</taxon>
        <taxon>Bacillati</taxon>
        <taxon>Bacillota</taxon>
        <taxon>Bacilli</taxon>
        <taxon>Bacillales</taxon>
        <taxon>Paenibacillaceae</taxon>
        <taxon>Paenibacillus</taxon>
    </lineage>
</organism>
<dbReference type="STRING" id="1462996.AWM70_05255"/>
<feature type="site" description="Part of a proton relay during catalysis" evidence="12">
    <location>
        <position position="46"/>
    </location>
</feature>
<protein>
    <recommendedName>
        <fullName evidence="4 12">4-hydroxy-tetrahydrodipicolinate synthase</fullName>
        <shortName evidence="12">HTPA synthase</shortName>
        <ecNumber evidence="4 12">4.3.3.7</ecNumber>
    </recommendedName>
</protein>
<dbReference type="GO" id="GO:0005829">
    <property type="term" value="C:cytosol"/>
    <property type="evidence" value="ECO:0007669"/>
    <property type="project" value="TreeGrafter"/>
</dbReference>
<proteinExistence type="inferred from homology"/>
<evidence type="ECO:0000256" key="1">
    <source>
        <dbReference type="ARBA" id="ARBA00003294"/>
    </source>
</evidence>
<evidence type="ECO:0000256" key="12">
    <source>
        <dbReference type="HAMAP-Rule" id="MF_00418"/>
    </source>
</evidence>
<dbReference type="Proteomes" id="UP000092573">
    <property type="component" value="Chromosome"/>
</dbReference>
<comment type="caution">
    <text evidence="12">Was originally thought to be a dihydrodipicolinate synthase (DHDPS), catalyzing the condensation of (S)-aspartate-beta-semialdehyde [(S)-ASA] and pyruvate to dihydrodipicolinate (DHDP). However, it was shown in E.coli that the product of the enzymatic reaction is not dihydrodipicolinate but in fact (4S)-4-hydroxy-2,3,4,5-tetrahydro-(2S)-dipicolinic acid (HTPA), and that the consecutive dehydration reaction leading to DHDP is not spontaneous but catalyzed by DapB.</text>
</comment>
<keyword evidence="8 12" id="KW-0457">Lysine biosynthesis</keyword>
<evidence type="ECO:0000256" key="4">
    <source>
        <dbReference type="ARBA" id="ARBA00012086"/>
    </source>
</evidence>
<keyword evidence="9 12" id="KW-0456">Lyase</keyword>
<evidence type="ECO:0000256" key="7">
    <source>
        <dbReference type="ARBA" id="ARBA00022915"/>
    </source>
</evidence>
<evidence type="ECO:0000256" key="5">
    <source>
        <dbReference type="ARBA" id="ARBA00022490"/>
    </source>
</evidence>
<evidence type="ECO:0000256" key="14">
    <source>
        <dbReference type="PIRSR" id="PIRSR001365-1"/>
    </source>
</evidence>
<evidence type="ECO:0000256" key="8">
    <source>
        <dbReference type="ARBA" id="ARBA00023154"/>
    </source>
</evidence>
<dbReference type="OrthoDB" id="9782828at2"/>
<dbReference type="KEGG" id="pyg:AWM70_05255"/>
<keyword evidence="5 12" id="KW-0963">Cytoplasm</keyword>
<keyword evidence="17" id="KW-1185">Reference proteome</keyword>
<comment type="subunit">
    <text evidence="12">Homotetramer; dimer of dimers.</text>
</comment>
<feature type="active site" description="Schiff-base intermediate with substrate" evidence="12 14">
    <location>
        <position position="163"/>
    </location>
</feature>
<accession>A0A1B1MXZ5</accession>
<comment type="subcellular location">
    <subcellularLocation>
        <location evidence="12">Cytoplasm</location>
    </subcellularLocation>
</comment>
<dbReference type="InterPro" id="IPR020625">
    <property type="entry name" value="Schiff_base-form_aldolases_AS"/>
</dbReference>
<comment type="pathway">
    <text evidence="2 12">Amino-acid biosynthesis; L-lysine biosynthesis via DAP pathway; (S)-tetrahydrodipicolinate from L-aspartate: step 3/4.</text>
</comment>
<comment type="function">
    <text evidence="1 12">Catalyzes the condensation of (S)-aspartate-beta-semialdehyde [(S)-ASA] and pyruvate to 4-hydroxy-tetrahydrodipicolinate (HTPA).</text>
</comment>
<evidence type="ECO:0000256" key="2">
    <source>
        <dbReference type="ARBA" id="ARBA00005120"/>
    </source>
</evidence>
<name>A0A1B1MXZ5_9BACL</name>
<dbReference type="NCBIfam" id="TIGR00674">
    <property type="entry name" value="dapA"/>
    <property type="match status" value="1"/>
</dbReference>
<dbReference type="UniPathway" id="UPA00034">
    <property type="reaction ID" value="UER00017"/>
</dbReference>
<dbReference type="GO" id="GO:0008840">
    <property type="term" value="F:4-hydroxy-tetrahydrodipicolinate synthase activity"/>
    <property type="evidence" value="ECO:0007669"/>
    <property type="project" value="UniProtKB-UniRule"/>
</dbReference>
<comment type="similarity">
    <text evidence="3 12 13">Belongs to the DapA family.</text>
</comment>
<keyword evidence="7 12" id="KW-0220">Diaminopimelate biosynthesis</keyword>
<dbReference type="EMBL" id="CP014167">
    <property type="protein sequence ID" value="ANS74053.1"/>
    <property type="molecule type" value="Genomic_DNA"/>
</dbReference>
<dbReference type="PANTHER" id="PTHR12128:SF66">
    <property type="entry name" value="4-HYDROXY-2-OXOGLUTARATE ALDOLASE, MITOCHONDRIAL"/>
    <property type="match status" value="1"/>
</dbReference>
<feature type="active site" description="Proton donor/acceptor" evidence="12 14">
    <location>
        <position position="135"/>
    </location>
</feature>
<feature type="site" description="Part of a proton relay during catalysis" evidence="12">
    <location>
        <position position="109"/>
    </location>
</feature>
<keyword evidence="6 12" id="KW-0028">Amino-acid biosynthesis</keyword>
<reference evidence="16 17" key="1">
    <citation type="submission" date="2016-01" db="EMBL/GenBank/DDBJ databases">
        <title>Complete Genome Sequence of Paenibacillus yonginensis DCY84, a novel Plant Growth-Promoting Bacteria with Elicitation of Induced Systemic Resistance.</title>
        <authorList>
            <person name="Kim Y.J."/>
            <person name="Yang D.C."/>
            <person name="Sukweenadhi J."/>
        </authorList>
    </citation>
    <scope>NUCLEOTIDE SEQUENCE [LARGE SCALE GENOMIC DNA]</scope>
    <source>
        <strain evidence="16 17">DCY84</strain>
    </source>
</reference>
<evidence type="ECO:0000256" key="13">
    <source>
        <dbReference type="PIRNR" id="PIRNR001365"/>
    </source>
</evidence>
<dbReference type="PRINTS" id="PR00146">
    <property type="entry name" value="DHPICSNTHASE"/>
</dbReference>
<comment type="catalytic activity">
    <reaction evidence="11 12">
        <text>L-aspartate 4-semialdehyde + pyruvate = (2S,4S)-4-hydroxy-2,3,4,5-tetrahydrodipicolinate + H2O + H(+)</text>
        <dbReference type="Rhea" id="RHEA:34171"/>
        <dbReference type="ChEBI" id="CHEBI:15361"/>
        <dbReference type="ChEBI" id="CHEBI:15377"/>
        <dbReference type="ChEBI" id="CHEBI:15378"/>
        <dbReference type="ChEBI" id="CHEBI:67139"/>
        <dbReference type="ChEBI" id="CHEBI:537519"/>
        <dbReference type="EC" id="4.3.3.7"/>
    </reaction>
</comment>
<dbReference type="SMART" id="SM01130">
    <property type="entry name" value="DHDPS"/>
    <property type="match status" value="1"/>
</dbReference>
<dbReference type="PANTHER" id="PTHR12128">
    <property type="entry name" value="DIHYDRODIPICOLINATE SYNTHASE"/>
    <property type="match status" value="1"/>
</dbReference>
<sequence>MDFGRLVTAMVTPFDEAGQIDWDQTAKLIDYLVENQKSDTLVISGTTGESPTLSTEEKLLLFDFAVKHAAGRCKIIAGTGTNSTEASIKMTKEAEKLGVDGALLVVPYYNKPNQEGMFRHFEAIATSTTLPIMLYNVPSRTVACLSTETILRLAEIHNIVAVKECAPLEQVAQVVSAAPAGFRVYSGEDAATLPALAVGGHGIVSVASHIAGAEMKDMIEAYLGGEVAKAAKLHQRLLPLFKGLFEAPHPVPNPVAVKFALNERGISVGSVRLPLVPATEEEQQFIRSLLAERV</sequence>
<dbReference type="GO" id="GO:0009089">
    <property type="term" value="P:lysine biosynthetic process via diaminopimelate"/>
    <property type="evidence" value="ECO:0007669"/>
    <property type="project" value="UniProtKB-UniRule"/>
</dbReference>
<dbReference type="PIRSF" id="PIRSF001365">
    <property type="entry name" value="DHDPS"/>
    <property type="match status" value="1"/>
</dbReference>
<dbReference type="InterPro" id="IPR005263">
    <property type="entry name" value="DapA"/>
</dbReference>
<dbReference type="SUPFAM" id="SSF51569">
    <property type="entry name" value="Aldolase"/>
    <property type="match status" value="1"/>
</dbReference>
<evidence type="ECO:0000256" key="10">
    <source>
        <dbReference type="ARBA" id="ARBA00023270"/>
    </source>
</evidence>
<dbReference type="AlphaFoldDB" id="A0A1B1MXZ5"/>
<dbReference type="EC" id="4.3.3.7" evidence="4 12"/>
<dbReference type="GO" id="GO:0019877">
    <property type="term" value="P:diaminopimelate biosynthetic process"/>
    <property type="evidence" value="ECO:0007669"/>
    <property type="project" value="UniProtKB-UniRule"/>
</dbReference>